<feature type="compositionally biased region" description="Basic and acidic residues" evidence="2">
    <location>
        <begin position="335"/>
        <end position="353"/>
    </location>
</feature>
<evidence type="ECO:0000313" key="3">
    <source>
        <dbReference type="EMBL" id="KDR67097.1"/>
    </source>
</evidence>
<feature type="region of interest" description="Disordered" evidence="2">
    <location>
        <begin position="1"/>
        <end position="81"/>
    </location>
</feature>
<organism evidence="3 4">
    <name type="scientific">Galerina marginata (strain CBS 339.88)</name>
    <dbReference type="NCBI Taxonomy" id="685588"/>
    <lineage>
        <taxon>Eukaryota</taxon>
        <taxon>Fungi</taxon>
        <taxon>Dikarya</taxon>
        <taxon>Basidiomycota</taxon>
        <taxon>Agaricomycotina</taxon>
        <taxon>Agaricomycetes</taxon>
        <taxon>Agaricomycetidae</taxon>
        <taxon>Agaricales</taxon>
        <taxon>Agaricineae</taxon>
        <taxon>Strophariaceae</taxon>
        <taxon>Galerina</taxon>
    </lineage>
</organism>
<feature type="compositionally biased region" description="Basic residues" evidence="2">
    <location>
        <begin position="360"/>
        <end position="374"/>
    </location>
</feature>
<keyword evidence="4" id="KW-1185">Reference proteome</keyword>
<feature type="region of interest" description="Disordered" evidence="2">
    <location>
        <begin position="103"/>
        <end position="131"/>
    </location>
</feature>
<gene>
    <name evidence="3" type="ORF">GALMADRAFT_258502</name>
</gene>
<reference evidence="4" key="1">
    <citation type="journal article" date="2014" name="Proc. Natl. Acad. Sci. U.S.A.">
        <title>Extensive sampling of basidiomycete genomes demonstrates inadequacy of the white-rot/brown-rot paradigm for wood decay fungi.</title>
        <authorList>
            <person name="Riley R."/>
            <person name="Salamov A.A."/>
            <person name="Brown D.W."/>
            <person name="Nagy L.G."/>
            <person name="Floudas D."/>
            <person name="Held B.W."/>
            <person name="Levasseur A."/>
            <person name="Lombard V."/>
            <person name="Morin E."/>
            <person name="Otillar R."/>
            <person name="Lindquist E.A."/>
            <person name="Sun H."/>
            <person name="LaButti K.M."/>
            <person name="Schmutz J."/>
            <person name="Jabbour D."/>
            <person name="Luo H."/>
            <person name="Baker S.E."/>
            <person name="Pisabarro A.G."/>
            <person name="Walton J.D."/>
            <person name="Blanchette R.A."/>
            <person name="Henrissat B."/>
            <person name="Martin F."/>
            <person name="Cullen D."/>
            <person name="Hibbett D.S."/>
            <person name="Grigoriev I.V."/>
        </authorList>
    </citation>
    <scope>NUCLEOTIDE SEQUENCE [LARGE SCALE GENOMIC DNA]</scope>
    <source>
        <strain evidence="4">CBS 339.88</strain>
    </source>
</reference>
<feature type="non-terminal residue" evidence="3">
    <location>
        <position position="771"/>
    </location>
</feature>
<evidence type="ECO:0008006" key="5">
    <source>
        <dbReference type="Google" id="ProtNLM"/>
    </source>
</evidence>
<dbReference type="HOGENOM" id="CLU_362737_0_0_1"/>
<feature type="coiled-coil region" evidence="1">
    <location>
        <begin position="452"/>
        <end position="479"/>
    </location>
</feature>
<feature type="compositionally biased region" description="Basic residues" evidence="2">
    <location>
        <begin position="316"/>
        <end position="334"/>
    </location>
</feature>
<name>A0A067SAV1_GALM3</name>
<dbReference type="Proteomes" id="UP000027222">
    <property type="component" value="Unassembled WGS sequence"/>
</dbReference>
<proteinExistence type="predicted"/>
<dbReference type="AlphaFoldDB" id="A0A067SAV1"/>
<evidence type="ECO:0000313" key="4">
    <source>
        <dbReference type="Proteomes" id="UP000027222"/>
    </source>
</evidence>
<evidence type="ECO:0000256" key="2">
    <source>
        <dbReference type="SAM" id="MobiDB-lite"/>
    </source>
</evidence>
<feature type="compositionally biased region" description="Basic and acidic residues" evidence="2">
    <location>
        <begin position="108"/>
        <end position="127"/>
    </location>
</feature>
<feature type="compositionally biased region" description="Pro residues" evidence="2">
    <location>
        <begin position="49"/>
        <end position="60"/>
    </location>
</feature>
<dbReference type="EMBL" id="KL142417">
    <property type="protein sequence ID" value="KDR67097.1"/>
    <property type="molecule type" value="Genomic_DNA"/>
</dbReference>
<evidence type="ECO:0000256" key="1">
    <source>
        <dbReference type="SAM" id="Coils"/>
    </source>
</evidence>
<feature type="region of interest" description="Disordered" evidence="2">
    <location>
        <begin position="716"/>
        <end position="771"/>
    </location>
</feature>
<accession>A0A067SAV1</accession>
<sequence length="771" mass="84033">MDSDSDTELGSAHLTRPPSTTAPKAQPPRNIHPGPNLKSKPVSAERGHPPPCPYPSPSPCPTVTRAVNVSPDHPPSSSANDIWIAHAPPAFRRPEDATLLGAAARRKRDSEAGKVERGGRKNMDHRLSGNGRLNRQSTVASQAIGSRSDTIPRVAQENLPGDATQNVRNKGMNLVAVSHVDVHDGSALPLGTVSGLSKSQEAIIRRELTKIKRDLPGSDKFLRLHPTCDPCERRKEECISTPDVSCEGCRNHHVACSRQRAYYAHRIRRQLEAFPQEGFTLTKEEAANAIKALGSRRRGRNKPERTNASGNGKGKAGGKKKVVERRNGMKKAGRDRKDRDEGDIGRRSDRVRPDQSCNALKRRIIFGPLRRPRRSPPPSEASDNESSAPGSDAPVAQEAAAGFVSKAASAEFPQGGEEECEGLDEPQSIIAFAAAASRESEQAESEQCQMVHADEGYRLRELEAEVRRLNDELAKLQGVACVASISAEDGLAVAADAGADDDVDMEMDSDEGEVVLRAHEDQNGMLVNESVQTTPEGQLEGYSEPERVQLQGQCVEIGHDKHHTENQTTTIVPCASCEVAQAEIQRLNAELVSERKNLNESEKWAASCNEDLNEILSISSPQIQSRLDFLGRLALHCSGLRVHTERIQTEQGVDTHDLLRVVARIQEDLDEEAMKEDEGERKTRNLSGVRHRRNVATGATCGLDMDGQIDLADAAKQAKPEMPSSVNANGKRIRGDDYIHDGGPCESCGSHNSSYGRGEVSRRSISKKPRF</sequence>
<protein>
    <recommendedName>
        <fullName evidence="5">Zn(2)-C6 fungal-type domain-containing protein</fullName>
    </recommendedName>
</protein>
<keyword evidence="1" id="KW-0175">Coiled coil</keyword>
<feature type="region of interest" description="Disordered" evidence="2">
    <location>
        <begin position="291"/>
        <end position="396"/>
    </location>
</feature>